<protein>
    <submittedName>
        <fullName evidence="2">Uncharacterized protein</fullName>
    </submittedName>
</protein>
<accession>A0A9D4DTJ9</accession>
<name>A0A9D4DTJ9_DREPO</name>
<organism evidence="2 3">
    <name type="scientific">Dreissena polymorpha</name>
    <name type="common">Zebra mussel</name>
    <name type="synonym">Mytilus polymorpha</name>
    <dbReference type="NCBI Taxonomy" id="45954"/>
    <lineage>
        <taxon>Eukaryota</taxon>
        <taxon>Metazoa</taxon>
        <taxon>Spiralia</taxon>
        <taxon>Lophotrochozoa</taxon>
        <taxon>Mollusca</taxon>
        <taxon>Bivalvia</taxon>
        <taxon>Autobranchia</taxon>
        <taxon>Heteroconchia</taxon>
        <taxon>Euheterodonta</taxon>
        <taxon>Imparidentia</taxon>
        <taxon>Neoheterodontei</taxon>
        <taxon>Myida</taxon>
        <taxon>Dreissenoidea</taxon>
        <taxon>Dreissenidae</taxon>
        <taxon>Dreissena</taxon>
    </lineage>
</organism>
<keyword evidence="3" id="KW-1185">Reference proteome</keyword>
<proteinExistence type="predicted"/>
<evidence type="ECO:0000256" key="1">
    <source>
        <dbReference type="SAM" id="MobiDB-lite"/>
    </source>
</evidence>
<dbReference type="AlphaFoldDB" id="A0A9D4DTJ9"/>
<feature type="compositionally biased region" description="Polar residues" evidence="1">
    <location>
        <begin position="8"/>
        <end position="17"/>
    </location>
</feature>
<feature type="region of interest" description="Disordered" evidence="1">
    <location>
        <begin position="1"/>
        <end position="64"/>
    </location>
</feature>
<feature type="compositionally biased region" description="Basic and acidic residues" evidence="1">
    <location>
        <begin position="52"/>
        <end position="61"/>
    </location>
</feature>
<evidence type="ECO:0000313" key="3">
    <source>
        <dbReference type="Proteomes" id="UP000828390"/>
    </source>
</evidence>
<sequence>MFRDRSGHSSSINNLRGSSREGAGFPARLAEVTPEVTTPAESVAMYSPSIRASERQSRNDPRPPSCRFIVCLRYLPSQDSQPFPTKAGSLLQHRQAIGTTHRLAPWHASLRRDPENTKC</sequence>
<comment type="caution">
    <text evidence="2">The sequence shown here is derived from an EMBL/GenBank/DDBJ whole genome shotgun (WGS) entry which is preliminary data.</text>
</comment>
<reference evidence="2" key="1">
    <citation type="journal article" date="2019" name="bioRxiv">
        <title>The Genome of the Zebra Mussel, Dreissena polymorpha: A Resource for Invasive Species Research.</title>
        <authorList>
            <person name="McCartney M.A."/>
            <person name="Auch B."/>
            <person name="Kono T."/>
            <person name="Mallez S."/>
            <person name="Zhang Y."/>
            <person name="Obille A."/>
            <person name="Becker A."/>
            <person name="Abrahante J.E."/>
            <person name="Garbe J."/>
            <person name="Badalamenti J.P."/>
            <person name="Herman A."/>
            <person name="Mangelson H."/>
            <person name="Liachko I."/>
            <person name="Sullivan S."/>
            <person name="Sone E.D."/>
            <person name="Koren S."/>
            <person name="Silverstein K.A.T."/>
            <person name="Beckman K.B."/>
            <person name="Gohl D.M."/>
        </authorList>
    </citation>
    <scope>NUCLEOTIDE SEQUENCE</scope>
    <source>
        <strain evidence="2">Duluth1</strain>
        <tissue evidence="2">Whole animal</tissue>
    </source>
</reference>
<gene>
    <name evidence="2" type="ORF">DPMN_189146</name>
</gene>
<evidence type="ECO:0000313" key="2">
    <source>
        <dbReference type="EMBL" id="KAH3754471.1"/>
    </source>
</evidence>
<dbReference type="Proteomes" id="UP000828390">
    <property type="component" value="Unassembled WGS sequence"/>
</dbReference>
<reference evidence="2" key="2">
    <citation type="submission" date="2020-11" db="EMBL/GenBank/DDBJ databases">
        <authorList>
            <person name="McCartney M.A."/>
            <person name="Auch B."/>
            <person name="Kono T."/>
            <person name="Mallez S."/>
            <person name="Becker A."/>
            <person name="Gohl D.M."/>
            <person name="Silverstein K.A.T."/>
            <person name="Koren S."/>
            <person name="Bechman K.B."/>
            <person name="Herman A."/>
            <person name="Abrahante J.E."/>
            <person name="Garbe J."/>
        </authorList>
    </citation>
    <scope>NUCLEOTIDE SEQUENCE</scope>
    <source>
        <strain evidence="2">Duluth1</strain>
        <tissue evidence="2">Whole animal</tissue>
    </source>
</reference>
<dbReference type="EMBL" id="JAIWYP010000010">
    <property type="protein sequence ID" value="KAH3754471.1"/>
    <property type="molecule type" value="Genomic_DNA"/>
</dbReference>